<dbReference type="Proteomes" id="UP000002499">
    <property type="component" value="Unassembled WGS sequence"/>
</dbReference>
<name>E9DXH3_METAQ</name>
<gene>
    <name evidence="3" type="ORF">MAC_02321</name>
</gene>
<dbReference type="AlphaFoldDB" id="E9DXH3"/>
<dbReference type="HOGENOM" id="CLU_704161_0_0_1"/>
<dbReference type="eggNOG" id="ENOG502SU8K">
    <property type="taxonomic scope" value="Eukaryota"/>
</dbReference>
<keyword evidence="4" id="KW-1185">Reference proteome</keyword>
<dbReference type="OrthoDB" id="4939258at2759"/>
<feature type="region of interest" description="Disordered" evidence="1">
    <location>
        <begin position="119"/>
        <end position="138"/>
    </location>
</feature>
<organism evidence="4">
    <name type="scientific">Metarhizium acridum (strain CQMa 102)</name>
    <dbReference type="NCBI Taxonomy" id="655827"/>
    <lineage>
        <taxon>Eukaryota</taxon>
        <taxon>Fungi</taxon>
        <taxon>Dikarya</taxon>
        <taxon>Ascomycota</taxon>
        <taxon>Pezizomycotina</taxon>
        <taxon>Sordariomycetes</taxon>
        <taxon>Hypocreomycetidae</taxon>
        <taxon>Hypocreales</taxon>
        <taxon>Clavicipitaceae</taxon>
        <taxon>Metarhizium</taxon>
    </lineage>
</organism>
<protein>
    <submittedName>
        <fullName evidence="3">Uncharacterized protein</fullName>
    </submittedName>
</protein>
<dbReference type="STRING" id="655827.E9DXH3"/>
<dbReference type="InParanoid" id="E9DXH3"/>
<proteinExistence type="predicted"/>
<reference evidence="3 4" key="1">
    <citation type="journal article" date="2011" name="PLoS Genet.">
        <title>Genome sequencing and comparative transcriptomics of the model entomopathogenic fungi Metarhizium anisopliae and M. acridum.</title>
        <authorList>
            <person name="Gao Q."/>
            <person name="Jin K."/>
            <person name="Ying S.H."/>
            <person name="Zhang Y."/>
            <person name="Xiao G."/>
            <person name="Shang Y."/>
            <person name="Duan Z."/>
            <person name="Hu X."/>
            <person name="Xie X.Q."/>
            <person name="Zhou G."/>
            <person name="Peng G."/>
            <person name="Luo Z."/>
            <person name="Huang W."/>
            <person name="Wang B."/>
            <person name="Fang W."/>
            <person name="Wang S."/>
            <person name="Zhong Y."/>
            <person name="Ma L.J."/>
            <person name="St Leger R.J."/>
            <person name="Zhao G.P."/>
            <person name="Pei Y."/>
            <person name="Feng M.G."/>
            <person name="Xia Y."/>
            <person name="Wang C."/>
        </authorList>
    </citation>
    <scope>NUCLEOTIDE SEQUENCE [LARGE SCALE GENOMIC DNA]</scope>
    <source>
        <strain evidence="3 4">CQMa 102</strain>
    </source>
</reference>
<feature type="signal peptide" evidence="2">
    <location>
        <begin position="1"/>
        <end position="17"/>
    </location>
</feature>
<feature type="chain" id="PRO_5003238704" evidence="2">
    <location>
        <begin position="18"/>
        <end position="439"/>
    </location>
</feature>
<evidence type="ECO:0000256" key="1">
    <source>
        <dbReference type="SAM" id="MobiDB-lite"/>
    </source>
</evidence>
<evidence type="ECO:0000313" key="4">
    <source>
        <dbReference type="Proteomes" id="UP000002499"/>
    </source>
</evidence>
<evidence type="ECO:0000256" key="2">
    <source>
        <dbReference type="SAM" id="SignalP"/>
    </source>
</evidence>
<accession>E9DXH3</accession>
<feature type="region of interest" description="Disordered" evidence="1">
    <location>
        <begin position="287"/>
        <end position="306"/>
    </location>
</feature>
<feature type="region of interest" description="Disordered" evidence="1">
    <location>
        <begin position="347"/>
        <end position="366"/>
    </location>
</feature>
<keyword evidence="2" id="KW-0732">Signal</keyword>
<dbReference type="EMBL" id="GL698480">
    <property type="protein sequence ID" value="EFY91731.1"/>
    <property type="molecule type" value="Genomic_DNA"/>
</dbReference>
<evidence type="ECO:0000313" key="3">
    <source>
        <dbReference type="EMBL" id="EFY91731.1"/>
    </source>
</evidence>
<sequence length="439" mass="44654">MKASFIASLVGATVVAAECPPVGSTDDQGRYSCNPAHQYPNGQVCAVIDGCFYLSKPVDNSPAEPSETAAACPASGSTDDQGRYSCNPAHQYPNGQTCVAIDGCYFLCGADGKPVNNSPTTTAKPAETSAACPAPGSTDSQGRYSCNPAHQYPNGQTCTVIDGCYFLCGTDGKPPAETSAACPAPGSTDDQGRYSCNPAHQYPNGQTCVAIDGCYFLCGADGKPVNNSPTTTAKPAETSAACPAPGSTDSQGRYSCNPAHQYPNGQTCVAINGCYFLCGADGKPVDNKPSGSAQPPQPTAACPAPGSTDSQGRYSCNPAHQYPNGQTCTVIDGCYFLCGTDGKPVDNKPSGSAQPPQPTAACPASGSTDSQGRYSCNPAHQYPNGQTCTVIDGCYYLTSGGKPVNNNNGTTTTQPPVVAGASSLQAAGALVLAAFVLLL</sequence>